<dbReference type="AlphaFoldDB" id="Q2GKH7"/>
<organism evidence="1 2">
    <name type="scientific">Anaplasma phagocytophilum (strain HZ)</name>
    <dbReference type="NCBI Taxonomy" id="212042"/>
    <lineage>
        <taxon>Bacteria</taxon>
        <taxon>Pseudomonadati</taxon>
        <taxon>Pseudomonadota</taxon>
        <taxon>Alphaproteobacteria</taxon>
        <taxon>Rickettsiales</taxon>
        <taxon>Anaplasmataceae</taxon>
        <taxon>Anaplasma</taxon>
        <taxon>phagocytophilum group</taxon>
    </lineage>
</organism>
<evidence type="ECO:0000313" key="1">
    <source>
        <dbReference type="EMBL" id="ABD44105.1"/>
    </source>
</evidence>
<gene>
    <name evidence="1" type="ordered locus">APH_0529</name>
</gene>
<dbReference type="KEGG" id="aph:APH_0529"/>
<evidence type="ECO:0000313" key="2">
    <source>
        <dbReference type="Proteomes" id="UP000001943"/>
    </source>
</evidence>
<dbReference type="Proteomes" id="UP000001943">
    <property type="component" value="Chromosome"/>
</dbReference>
<keyword evidence="2" id="KW-1185">Reference proteome</keyword>
<proteinExistence type="predicted"/>
<sequence length="32" mass="3475">MGKTRGHDVLVGHVCADCAEILALKDVFPCIY</sequence>
<name>Q2GKH7_ANAPZ</name>
<dbReference type="STRING" id="212042.APH_0529"/>
<dbReference type="EMBL" id="CP000235">
    <property type="protein sequence ID" value="ABD44105.1"/>
    <property type="molecule type" value="Genomic_DNA"/>
</dbReference>
<dbReference type="EnsemblBacteria" id="ABD44105">
    <property type="protein sequence ID" value="ABD44105"/>
    <property type="gene ID" value="APH_0529"/>
</dbReference>
<dbReference type="HOGENOM" id="CLU_3387732_0_0_5"/>
<accession>Q2GKH7</accession>
<reference evidence="1 2" key="1">
    <citation type="journal article" date="2006" name="PLoS Genet.">
        <title>Comparative genomics of emerging human ehrlichiosis agents.</title>
        <authorList>
            <person name="Dunning Hotopp J.C."/>
            <person name="Lin M."/>
            <person name="Madupu R."/>
            <person name="Crabtree J."/>
            <person name="Angiuoli S.V."/>
            <person name="Eisen J.A."/>
            <person name="Seshadri R."/>
            <person name="Ren Q."/>
            <person name="Wu M."/>
            <person name="Utterback T.R."/>
            <person name="Smith S."/>
            <person name="Lewis M."/>
            <person name="Khouri H."/>
            <person name="Zhang C."/>
            <person name="Niu H."/>
            <person name="Lin Q."/>
            <person name="Ohashi N."/>
            <person name="Zhi N."/>
            <person name="Nelson W."/>
            <person name="Brinkac L.M."/>
            <person name="Dodson R.J."/>
            <person name="Rosovitz M.J."/>
            <person name="Sundaram J."/>
            <person name="Daugherty S.C."/>
            <person name="Davidsen T."/>
            <person name="Durkin A.S."/>
            <person name="Gwinn M."/>
            <person name="Haft D.H."/>
            <person name="Selengut J.D."/>
            <person name="Sullivan S.A."/>
            <person name="Zafar N."/>
            <person name="Zhou L."/>
            <person name="Benahmed F."/>
            <person name="Forberger H."/>
            <person name="Halpin R."/>
            <person name="Mulligan S."/>
            <person name="Robinson J."/>
            <person name="White O."/>
            <person name="Rikihisa Y."/>
            <person name="Tettelin H."/>
        </authorList>
    </citation>
    <scope>NUCLEOTIDE SEQUENCE [LARGE SCALE GENOMIC DNA]</scope>
    <source>
        <strain evidence="1 2">HZ</strain>
    </source>
</reference>
<protein>
    <submittedName>
        <fullName evidence="1">Uncharacterized protein</fullName>
    </submittedName>
</protein>
<dbReference type="PaxDb" id="212042-APH_0529"/>